<comment type="function">
    <text evidence="6">Probable E3 ubiquitin-protein ligase which mediates ubiquitination and subsequent proteasomal degradation of target proteins.</text>
</comment>
<evidence type="ECO:0000313" key="11">
    <source>
        <dbReference type="EMBL" id="MCL7033580.1"/>
    </source>
</evidence>
<evidence type="ECO:0000256" key="4">
    <source>
        <dbReference type="ARBA" id="ARBA00022679"/>
    </source>
</evidence>
<comment type="catalytic activity">
    <reaction evidence="1">
        <text>S-ubiquitinyl-[E2 ubiquitin-conjugating enzyme]-L-cysteine + [acceptor protein]-L-lysine = [E2 ubiquitin-conjugating enzyme]-L-cysteine + N(6)-ubiquitinyl-[acceptor protein]-L-lysine.</text>
        <dbReference type="EC" id="2.3.2.26"/>
    </reaction>
</comment>
<dbReference type="Pfam" id="PF00632">
    <property type="entry name" value="HECT"/>
    <property type="match status" value="1"/>
</dbReference>
<dbReference type="GO" id="GO:0006511">
    <property type="term" value="P:ubiquitin-dependent protein catabolic process"/>
    <property type="evidence" value="ECO:0007669"/>
    <property type="project" value="TreeGrafter"/>
</dbReference>
<dbReference type="InterPro" id="IPR035983">
    <property type="entry name" value="Hect_E3_ubiquitin_ligase"/>
</dbReference>
<dbReference type="GO" id="GO:0061630">
    <property type="term" value="F:ubiquitin protein ligase activity"/>
    <property type="evidence" value="ECO:0007669"/>
    <property type="project" value="UniProtKB-EC"/>
</dbReference>
<protein>
    <recommendedName>
        <fullName evidence="3">HECT-type E3 ubiquitin transferase</fullName>
        <ecNumber evidence="3">2.3.2.26</ecNumber>
    </recommendedName>
</protein>
<dbReference type="AlphaFoldDB" id="A0AA41SE85"/>
<evidence type="ECO:0000256" key="9">
    <source>
        <dbReference type="SAM" id="MobiDB-lite"/>
    </source>
</evidence>
<keyword evidence="4" id="KW-0808">Transferase</keyword>
<dbReference type="CDD" id="cd00078">
    <property type="entry name" value="HECTc"/>
    <property type="match status" value="1"/>
</dbReference>
<evidence type="ECO:0000256" key="7">
    <source>
        <dbReference type="ARBA" id="ARBA00061247"/>
    </source>
</evidence>
<dbReference type="InterPro" id="IPR000569">
    <property type="entry name" value="HECT_dom"/>
</dbReference>
<dbReference type="InterPro" id="IPR044611">
    <property type="entry name" value="E3A/B/C-like"/>
</dbReference>
<evidence type="ECO:0000256" key="5">
    <source>
        <dbReference type="ARBA" id="ARBA00022786"/>
    </source>
</evidence>
<dbReference type="Gene3D" id="3.30.2410.10">
    <property type="entry name" value="Hect, E3 ligase catalytic domain"/>
    <property type="match status" value="1"/>
</dbReference>
<evidence type="ECO:0000259" key="10">
    <source>
        <dbReference type="PROSITE" id="PS50237"/>
    </source>
</evidence>
<evidence type="ECO:0000256" key="8">
    <source>
        <dbReference type="PROSITE-ProRule" id="PRU00104"/>
    </source>
</evidence>
<comment type="caution">
    <text evidence="11">The sequence shown here is derived from an EMBL/GenBank/DDBJ whole genome shotgun (WGS) entry which is preliminary data.</text>
</comment>
<accession>A0AA41SE85</accession>
<dbReference type="EMBL" id="JAJJMA010136218">
    <property type="protein sequence ID" value="MCL7033580.1"/>
    <property type="molecule type" value="Genomic_DNA"/>
</dbReference>
<dbReference type="GO" id="GO:0000209">
    <property type="term" value="P:protein polyubiquitination"/>
    <property type="evidence" value="ECO:0007669"/>
    <property type="project" value="InterPro"/>
</dbReference>
<dbReference type="PANTHER" id="PTHR45700">
    <property type="entry name" value="UBIQUITIN-PROTEIN LIGASE E3C"/>
    <property type="match status" value="1"/>
</dbReference>
<feature type="region of interest" description="Disordered" evidence="9">
    <location>
        <begin position="545"/>
        <end position="566"/>
    </location>
</feature>
<dbReference type="PROSITE" id="PS50237">
    <property type="entry name" value="HECT"/>
    <property type="match status" value="1"/>
</dbReference>
<evidence type="ECO:0000256" key="3">
    <source>
        <dbReference type="ARBA" id="ARBA00012485"/>
    </source>
</evidence>
<comment type="similarity">
    <text evidence="7">Belongs to the UPL family.</text>
</comment>
<dbReference type="Proteomes" id="UP001177140">
    <property type="component" value="Unassembled WGS sequence"/>
</dbReference>
<feature type="compositionally biased region" description="Polar residues" evidence="9">
    <location>
        <begin position="546"/>
        <end position="565"/>
    </location>
</feature>
<name>A0AA41SE85_PAPNU</name>
<keyword evidence="12" id="KW-1185">Reference proteome</keyword>
<feature type="domain" description="HECT" evidence="10">
    <location>
        <begin position="827"/>
        <end position="1171"/>
    </location>
</feature>
<evidence type="ECO:0000256" key="6">
    <source>
        <dbReference type="ARBA" id="ARBA00057703"/>
    </source>
</evidence>
<evidence type="ECO:0000256" key="2">
    <source>
        <dbReference type="ARBA" id="ARBA00004906"/>
    </source>
</evidence>
<dbReference type="EC" id="2.3.2.26" evidence="3"/>
<evidence type="ECO:0000256" key="1">
    <source>
        <dbReference type="ARBA" id="ARBA00000885"/>
    </source>
</evidence>
<dbReference type="FunFam" id="3.30.2410.10:FF:000017">
    <property type="entry name" value="E3 ubiquitin-protein ligase UPL7"/>
    <property type="match status" value="1"/>
</dbReference>
<dbReference type="Gene3D" id="3.90.1750.10">
    <property type="entry name" value="Hect, E3 ligase catalytic domains"/>
    <property type="match status" value="1"/>
</dbReference>
<dbReference type="Gene3D" id="3.30.2160.10">
    <property type="entry name" value="Hect, E3 ligase catalytic domain"/>
    <property type="match status" value="1"/>
</dbReference>
<organism evidence="11 12">
    <name type="scientific">Papaver nudicaule</name>
    <name type="common">Iceland poppy</name>
    <dbReference type="NCBI Taxonomy" id="74823"/>
    <lineage>
        <taxon>Eukaryota</taxon>
        <taxon>Viridiplantae</taxon>
        <taxon>Streptophyta</taxon>
        <taxon>Embryophyta</taxon>
        <taxon>Tracheophyta</taxon>
        <taxon>Spermatophyta</taxon>
        <taxon>Magnoliopsida</taxon>
        <taxon>Ranunculales</taxon>
        <taxon>Papaveraceae</taxon>
        <taxon>Papaveroideae</taxon>
        <taxon>Papaver</taxon>
    </lineage>
</organism>
<dbReference type="SMART" id="SM00119">
    <property type="entry name" value="HECTc"/>
    <property type="match status" value="1"/>
</dbReference>
<feature type="active site" description="Glycyl thioester intermediate" evidence="8">
    <location>
        <position position="1139"/>
    </location>
</feature>
<comment type="pathway">
    <text evidence="2">Protein modification; protein ubiquitination.</text>
</comment>
<dbReference type="FunFam" id="3.30.2160.10:FF:000002">
    <property type="entry name" value="Putative Ubiquitin-protein ligase E3C"/>
    <property type="match status" value="1"/>
</dbReference>
<reference evidence="11" key="1">
    <citation type="submission" date="2022-03" db="EMBL/GenBank/DDBJ databases">
        <title>A functionally conserved STORR gene fusion in Papaver species that diverged 16.8 million years ago.</title>
        <authorList>
            <person name="Catania T."/>
        </authorList>
    </citation>
    <scope>NUCLEOTIDE SEQUENCE</scope>
    <source>
        <strain evidence="11">S-191538</strain>
    </source>
</reference>
<evidence type="ECO:0000313" key="12">
    <source>
        <dbReference type="Proteomes" id="UP001177140"/>
    </source>
</evidence>
<keyword evidence="5 8" id="KW-0833">Ubl conjugation pathway</keyword>
<dbReference type="SUPFAM" id="SSF56204">
    <property type="entry name" value="Hect, E3 ligase catalytic domain"/>
    <property type="match status" value="1"/>
</dbReference>
<proteinExistence type="inferred from homology"/>
<dbReference type="PANTHER" id="PTHR45700:SF2">
    <property type="entry name" value="UBIQUITIN-PROTEIN LIGASE E3C"/>
    <property type="match status" value="1"/>
</dbReference>
<sequence length="1171" mass="131018">MADRRKHQVSLRGASAKEITRAALLEKVTQERELRNYTRKAASASLFIQRVWRGYSVTKKVVLKIRQEYEEAVVNCKPNVVVITGEWVSSCLLRPFLFFITRSSIAQKKLEARDLNCVLACFKILLQSIESTECQKNFSSLATGTLEERTMWNYQAKKIICVSSFVLGECDPACPVGHESCVVTSLAMRVVVALTDLKGWKCIKSEIFNDAEVAVKDLVKFIGTEKSGLHRSIRKYLMKLDMKIALQRNSVLQTDDHFLIIASAITLALRPFQATKSVANDSLCLEMQDVVEQHCVFLLTVPWLVQRLPAILVPALKHQSVFAPCLSTLLTSKENIFMKMSKLDDSASCHRCIPSAGWALANIITLATECQKNSSSLGKFAPGLNCTVYVRVVSIFAENLLAVLDNFGSVRKVENHEYVEDFVSSGENIEPAISQSHTTFESLKLPYLGLLRPVHQQWHLMTLLSSIKKDVPFLQTGISPLKQKLDCLGNLELLDIAYFYSYMLRIFSSLNPAGGSLPILNSLSFTPGFLAHLWRALEASIFPENRPSSTSDKPCTSRTAVNTDESTARKLKLTSKDSGNKWVNALQRFTGKSTRDVEDGHSVYEPPSFNQVEGDSCETWDVELFKLGPLGLSRDMSCLLHLFVAIYSHLLLVLDDIEFYEKQVPFTLEEQRKIASVLNTLVYNGFSHGTLHNKPLMDAAVRCLHLLYERDCRHQFCPPSLWLSPARNSRPPIAAAARAHEAVSANSRSEDALSIPSMGSAITTTPHVFPFEERVQMFREFIKLDKVSRRMAGEVAGPGPGSIEIVIRRGHIVEDGFKQLNSLGPRLKSCIHVSFVSECGLPEAGLDYGGLSKEFLTDISKTAFDPDYGIFSQTLTSERHLIPNTSARFLENGMQMIEFLGRVVGKALYEGILLDYSFSPVFVQKILGRYSFVDELSTLDPEVYRNLMYVKHYDGDVKDLSLDFTVTEEIVGKHVVSELKPGGKDMAVTNENKLQYVHAIADYKLNRQMIPLANAFYRGLIDIISPSWLNIFNASEFNQLLSGGSHDIDIDDLRENTRYTGGYSDGSRTVKIFWEVIAGFEPKDRGMLLKFVTSCSRAPLLGFKHLQPTFTIHKVACDVPLWASFGGQDVDRLPSASTCYNTLKLPTYKRASTLRSKLLYAINSNAGFELS</sequence>
<gene>
    <name evidence="11" type="ORF">MKW94_009078</name>
</gene>